<feature type="transmembrane region" description="Helical" evidence="1">
    <location>
        <begin position="21"/>
        <end position="45"/>
    </location>
</feature>
<organism evidence="3 4">
    <name type="scientific">Hirschia litorea</name>
    <dbReference type="NCBI Taxonomy" id="1199156"/>
    <lineage>
        <taxon>Bacteria</taxon>
        <taxon>Pseudomonadati</taxon>
        <taxon>Pseudomonadota</taxon>
        <taxon>Alphaproteobacteria</taxon>
        <taxon>Hyphomonadales</taxon>
        <taxon>Hyphomonadaceae</taxon>
        <taxon>Hirschia</taxon>
    </lineage>
</organism>
<gene>
    <name evidence="3" type="ORF">ACFQS8_11670</name>
</gene>
<protein>
    <submittedName>
        <fullName evidence="3">PAS domain-containing protein</fullName>
    </submittedName>
</protein>
<keyword evidence="4" id="KW-1185">Reference proteome</keyword>
<evidence type="ECO:0000313" key="3">
    <source>
        <dbReference type="EMBL" id="MFC7292279.1"/>
    </source>
</evidence>
<proteinExistence type="predicted"/>
<accession>A0ABW2IMT0</accession>
<evidence type="ECO:0000259" key="2">
    <source>
        <dbReference type="Pfam" id="PF08447"/>
    </source>
</evidence>
<dbReference type="Pfam" id="PF08447">
    <property type="entry name" value="PAS_3"/>
    <property type="match status" value="1"/>
</dbReference>
<dbReference type="Gene3D" id="3.30.450.20">
    <property type="entry name" value="PAS domain"/>
    <property type="match status" value="1"/>
</dbReference>
<comment type="caution">
    <text evidence="3">The sequence shown here is derived from an EMBL/GenBank/DDBJ whole genome shotgun (WGS) entry which is preliminary data.</text>
</comment>
<dbReference type="InterPro" id="IPR035965">
    <property type="entry name" value="PAS-like_dom_sf"/>
</dbReference>
<dbReference type="InterPro" id="IPR013655">
    <property type="entry name" value="PAS_fold_3"/>
</dbReference>
<feature type="transmembrane region" description="Helical" evidence="1">
    <location>
        <begin position="296"/>
        <end position="318"/>
    </location>
</feature>
<dbReference type="SUPFAM" id="SSF55785">
    <property type="entry name" value="PYP-like sensor domain (PAS domain)"/>
    <property type="match status" value="1"/>
</dbReference>
<evidence type="ECO:0000256" key="1">
    <source>
        <dbReference type="SAM" id="Phobius"/>
    </source>
</evidence>
<sequence>MTNTTTSEIFKSSRNRDLSSPALVIALYAMAFVTCFMGLALFVYLTGQKIAKEYSHELRASAQIGSLKIENLLSNLEKNTLELAPLIREFDTIPTSSTSQRDARRAIFQMLKNTPIKAVMLKDEDGNILLQISETTSDTSSEKYTQTPSPLQKSANLLEQRLDIVRTENDDVLIFQRPSFLSRKTLIFVLDDKTLANLLIPQSTMAKDIDNGYLIDKDNNILSKYGSENYFGVLGNRLEFDGLNTPISPLEETQVKTLTSPKNIPFLTVESGLSAYDVRVIYTSSPISSVYVLRKAGLEVLTFIGPGILGLLLTISLIQNEWHKSDRRRNNSADALARAEIASDMLQAGIIDWNVKDASVIYSQGWHNLYEYAKNLRKNEIYDHIDRIHPDDIESARNAYQNMLDGKTKTLEHTLRIRNSNGEYLNIFERCSVRQDHSGTPKHVILVQSPI</sequence>
<dbReference type="Proteomes" id="UP001596492">
    <property type="component" value="Unassembled WGS sequence"/>
</dbReference>
<keyword evidence="1" id="KW-0472">Membrane</keyword>
<dbReference type="EMBL" id="JBHTBR010000005">
    <property type="protein sequence ID" value="MFC7292279.1"/>
    <property type="molecule type" value="Genomic_DNA"/>
</dbReference>
<feature type="domain" description="PAS fold-3" evidence="2">
    <location>
        <begin position="362"/>
        <end position="445"/>
    </location>
</feature>
<reference evidence="4" key="1">
    <citation type="journal article" date="2019" name="Int. J. Syst. Evol. Microbiol.">
        <title>The Global Catalogue of Microorganisms (GCM) 10K type strain sequencing project: providing services to taxonomists for standard genome sequencing and annotation.</title>
        <authorList>
            <consortium name="The Broad Institute Genomics Platform"/>
            <consortium name="The Broad Institute Genome Sequencing Center for Infectious Disease"/>
            <person name="Wu L."/>
            <person name="Ma J."/>
        </authorList>
    </citation>
    <scope>NUCLEOTIDE SEQUENCE [LARGE SCALE GENOMIC DNA]</scope>
    <source>
        <strain evidence="4">CCUG 51308</strain>
    </source>
</reference>
<name>A0ABW2IMT0_9PROT</name>
<keyword evidence="1" id="KW-0812">Transmembrane</keyword>
<dbReference type="RefSeq" id="WP_382167581.1">
    <property type="nucleotide sequence ID" value="NZ_JBHTBR010000005.1"/>
</dbReference>
<keyword evidence="1" id="KW-1133">Transmembrane helix</keyword>
<evidence type="ECO:0000313" key="4">
    <source>
        <dbReference type="Proteomes" id="UP001596492"/>
    </source>
</evidence>